<sequence>MTSSQIPNIPVVESKAVDEAVARIRELNEKIIDAAKAAGNTSLDTYEDALRNLVEFEQNAAKRSQLDWVAAIAETHAKFVQSVSESYVAAAREVLK</sequence>
<comment type="caution">
    <text evidence="1">The sequence shown here is derived from an EMBL/GenBank/DDBJ whole genome shotgun (WGS) entry which is preliminary data.</text>
</comment>
<keyword evidence="2" id="KW-1185">Reference proteome</keyword>
<dbReference type="Proteomes" id="UP000317291">
    <property type="component" value="Unassembled WGS sequence"/>
</dbReference>
<reference evidence="1 2" key="1">
    <citation type="submission" date="2019-06" db="EMBL/GenBank/DDBJ databases">
        <title>Tsukamurella conjunctivitidis sp. nov., Tsukamurella assacharolytica sp. nov. and Tsukamurella sputae sp. nov. isolated from patients with conjunctivitis, bacteraemia (lymphoma) and respiratory infection (sputum) in Hong Kong.</title>
        <authorList>
            <person name="Teng J.L.L."/>
            <person name="Lee H.H."/>
            <person name="Fong J.Y.H."/>
            <person name="Fok K.M.N."/>
            <person name="Lau S.K.P."/>
            <person name="Woo P.C.Y."/>
        </authorList>
    </citation>
    <scope>NUCLEOTIDE SEQUENCE [LARGE SCALE GENOMIC DNA]</scope>
    <source>
        <strain evidence="1 2">HKU71</strain>
    </source>
</reference>
<dbReference type="RefSeq" id="WP_146559006.1">
    <property type="nucleotide sequence ID" value="NZ_VIGW01000001.1"/>
</dbReference>
<dbReference type="OrthoDB" id="4377286at2"/>
<organism evidence="1 2">
    <name type="scientific">Tsukamurella asaccharolytica</name>
    <dbReference type="NCBI Taxonomy" id="2592067"/>
    <lineage>
        <taxon>Bacteria</taxon>
        <taxon>Bacillati</taxon>
        <taxon>Actinomycetota</taxon>
        <taxon>Actinomycetes</taxon>
        <taxon>Mycobacteriales</taxon>
        <taxon>Tsukamurellaceae</taxon>
        <taxon>Tsukamurella</taxon>
    </lineage>
</organism>
<evidence type="ECO:0000313" key="2">
    <source>
        <dbReference type="Proteomes" id="UP000317291"/>
    </source>
</evidence>
<proteinExistence type="predicted"/>
<accession>A0A5C5RG26</accession>
<protein>
    <submittedName>
        <fullName evidence="1">Uncharacterized protein</fullName>
    </submittedName>
</protein>
<dbReference type="EMBL" id="VIGW01000001">
    <property type="protein sequence ID" value="TWS21363.1"/>
    <property type="molecule type" value="Genomic_DNA"/>
</dbReference>
<gene>
    <name evidence="1" type="ORF">FK529_01810</name>
</gene>
<dbReference type="AlphaFoldDB" id="A0A5C5RG26"/>
<name>A0A5C5RG26_9ACTN</name>
<evidence type="ECO:0000313" key="1">
    <source>
        <dbReference type="EMBL" id="TWS21363.1"/>
    </source>
</evidence>